<keyword evidence="5" id="KW-0325">Glycoprotein</keyword>
<reference evidence="10" key="3">
    <citation type="submission" date="2025-09" db="UniProtKB">
        <authorList>
            <consortium name="Ensembl"/>
        </authorList>
    </citation>
    <scope>IDENTIFICATION</scope>
</reference>
<feature type="region of interest" description="Disordered" evidence="7">
    <location>
        <begin position="302"/>
        <end position="322"/>
    </location>
</feature>
<evidence type="ECO:0000256" key="7">
    <source>
        <dbReference type="SAM" id="MobiDB-lite"/>
    </source>
</evidence>
<feature type="domain" description="Sushi" evidence="9">
    <location>
        <begin position="100"/>
        <end position="162"/>
    </location>
</feature>
<comment type="caution">
    <text evidence="6">Lacks conserved residue(s) required for the propagation of feature annotation.</text>
</comment>
<feature type="compositionally biased region" description="Low complexity" evidence="7">
    <location>
        <begin position="302"/>
        <end position="321"/>
    </location>
</feature>
<dbReference type="PANTHER" id="PTHR19325:SF551">
    <property type="entry name" value="ZONA PELLUCIDA SPERM-BINDING PROTEIN 3 RECEPTOR"/>
    <property type="match status" value="1"/>
</dbReference>
<evidence type="ECO:0000313" key="10">
    <source>
        <dbReference type="Ensembl" id="ENSSHAP00000031764.1"/>
    </source>
</evidence>
<dbReference type="OrthoDB" id="6127264at2759"/>
<dbReference type="Pfam" id="PF00084">
    <property type="entry name" value="Sushi"/>
    <property type="match status" value="4"/>
</dbReference>
<dbReference type="InterPro" id="IPR000436">
    <property type="entry name" value="Sushi_SCR_CCP_dom"/>
</dbReference>
<proteinExistence type="predicted"/>
<protein>
    <recommendedName>
        <fullName evidence="9">Sushi domain-containing protein</fullName>
    </recommendedName>
</protein>
<gene>
    <name evidence="10" type="primary">LOC105750613</name>
</gene>
<dbReference type="RefSeq" id="XP_031793138.1">
    <property type="nucleotide sequence ID" value="XM_031937278.1"/>
</dbReference>
<organism evidence="10 11">
    <name type="scientific">Sarcophilus harrisii</name>
    <name type="common">Tasmanian devil</name>
    <name type="synonym">Sarcophilus laniarius</name>
    <dbReference type="NCBI Taxonomy" id="9305"/>
    <lineage>
        <taxon>Eukaryota</taxon>
        <taxon>Metazoa</taxon>
        <taxon>Chordata</taxon>
        <taxon>Craniata</taxon>
        <taxon>Vertebrata</taxon>
        <taxon>Euteleostomi</taxon>
        <taxon>Mammalia</taxon>
        <taxon>Metatheria</taxon>
        <taxon>Dasyuromorphia</taxon>
        <taxon>Dasyuridae</taxon>
        <taxon>Sarcophilus</taxon>
    </lineage>
</organism>
<dbReference type="InterPro" id="IPR050350">
    <property type="entry name" value="Compl-Cell_Adhes-Reg"/>
</dbReference>
<name>A0A7N4P1J4_SARHA</name>
<dbReference type="PROSITE" id="PS50923">
    <property type="entry name" value="SUSHI"/>
    <property type="match status" value="4"/>
</dbReference>
<feature type="chain" id="PRO_5029902803" description="Sushi domain-containing protein" evidence="8">
    <location>
        <begin position="36"/>
        <end position="343"/>
    </location>
</feature>
<dbReference type="KEGG" id="shr:105750613"/>
<dbReference type="PANTHER" id="PTHR19325">
    <property type="entry name" value="COMPLEMENT COMPONENT-RELATED SUSHI DOMAIN-CONTAINING"/>
    <property type="match status" value="1"/>
</dbReference>
<reference evidence="10" key="2">
    <citation type="submission" date="2025-08" db="UniProtKB">
        <authorList>
            <consortium name="Ensembl"/>
        </authorList>
    </citation>
    <scope>IDENTIFICATION</scope>
</reference>
<dbReference type="InParanoid" id="A0A7N4P1J4"/>
<evidence type="ECO:0000256" key="5">
    <source>
        <dbReference type="ARBA" id="ARBA00023180"/>
    </source>
</evidence>
<feature type="domain" description="Sushi" evidence="9">
    <location>
        <begin position="35"/>
        <end position="99"/>
    </location>
</feature>
<keyword evidence="1 6" id="KW-0768">Sushi</keyword>
<feature type="signal peptide" evidence="8">
    <location>
        <begin position="1"/>
        <end position="35"/>
    </location>
</feature>
<dbReference type="FunFam" id="2.10.70.10:FF:000014">
    <property type="entry name" value="Membrane cofactor protein"/>
    <property type="match status" value="1"/>
</dbReference>
<evidence type="ECO:0000256" key="6">
    <source>
        <dbReference type="PROSITE-ProRule" id="PRU00302"/>
    </source>
</evidence>
<feature type="disulfide bond" evidence="6">
    <location>
        <begin position="165"/>
        <end position="208"/>
    </location>
</feature>
<feature type="domain" description="Sushi" evidence="9">
    <location>
        <begin position="228"/>
        <end position="287"/>
    </location>
</feature>
<evidence type="ECO:0000256" key="3">
    <source>
        <dbReference type="ARBA" id="ARBA00022737"/>
    </source>
</evidence>
<reference evidence="10 11" key="1">
    <citation type="journal article" date="2011" name="Proc. Natl. Acad. Sci. U.S.A.">
        <title>Genetic diversity and population structure of the endangered marsupial Sarcophilus harrisii (Tasmanian devil).</title>
        <authorList>
            <person name="Miller W."/>
            <person name="Hayes V.M."/>
            <person name="Ratan A."/>
            <person name="Petersen D.C."/>
            <person name="Wittekindt N.E."/>
            <person name="Miller J."/>
            <person name="Walenz B."/>
            <person name="Knight J."/>
            <person name="Qi J."/>
            <person name="Zhao F."/>
            <person name="Wang Q."/>
            <person name="Bedoya-Reina O.C."/>
            <person name="Katiyar N."/>
            <person name="Tomsho L.P."/>
            <person name="Kasson L.M."/>
            <person name="Hardie R.A."/>
            <person name="Woodbridge P."/>
            <person name="Tindall E.A."/>
            <person name="Bertelsen M.F."/>
            <person name="Dixon D."/>
            <person name="Pyecroft S."/>
            <person name="Helgen K.M."/>
            <person name="Lesk A.M."/>
            <person name="Pringle T.H."/>
            <person name="Patterson N."/>
            <person name="Zhang Y."/>
            <person name="Kreiss A."/>
            <person name="Woods G.M."/>
            <person name="Jones M.E."/>
            <person name="Schuster S.C."/>
        </authorList>
    </citation>
    <scope>NUCLEOTIDE SEQUENCE [LARGE SCALE GENOMIC DNA]</scope>
</reference>
<dbReference type="AlphaFoldDB" id="A0A7N4P1J4"/>
<dbReference type="FunFam" id="2.10.70.10:FF:000055">
    <property type="entry name" value="Complement decay-accelerating factor, GPI-anchored"/>
    <property type="match status" value="1"/>
</dbReference>
<evidence type="ECO:0000259" key="9">
    <source>
        <dbReference type="PROSITE" id="PS50923"/>
    </source>
</evidence>
<keyword evidence="3" id="KW-0677">Repeat</keyword>
<dbReference type="Gene3D" id="2.10.70.10">
    <property type="entry name" value="Complement Module, domain 1"/>
    <property type="match status" value="4"/>
</dbReference>
<dbReference type="FunCoup" id="A0A7N4P1J4">
    <property type="interactions" value="166"/>
</dbReference>
<evidence type="ECO:0000313" key="11">
    <source>
        <dbReference type="Proteomes" id="UP000007648"/>
    </source>
</evidence>
<evidence type="ECO:0000256" key="2">
    <source>
        <dbReference type="ARBA" id="ARBA00022729"/>
    </source>
</evidence>
<feature type="disulfide bond" evidence="6">
    <location>
        <begin position="258"/>
        <end position="285"/>
    </location>
</feature>
<feature type="domain" description="Sushi" evidence="9">
    <location>
        <begin position="163"/>
        <end position="227"/>
    </location>
</feature>
<evidence type="ECO:0000256" key="1">
    <source>
        <dbReference type="ARBA" id="ARBA00022659"/>
    </source>
</evidence>
<dbReference type="InterPro" id="IPR035976">
    <property type="entry name" value="Sushi/SCR/CCP_sf"/>
</dbReference>
<dbReference type="GeneID" id="105750613"/>
<dbReference type="Proteomes" id="UP000007648">
    <property type="component" value="Unassembled WGS sequence"/>
</dbReference>
<sequence length="343" mass="37557">MSPGPRRVISALGLLRPSSSLLLLSSLMNLPPALGTCGIPERLPFAEMTKESADQKNFPEGATVTYTCRPGYNRNRYFSPTLTCLPDGTWSKATAFCEKKRCPNLGELVNGHINFNEDIVFGSTISFSCDEGFLLIGQSESICEIVHENQVGWSAPLPECQAIRCLPPPDIANGQYTDNFQGFFTYGSSVRYTCDKTYSLIGEEFIYCTTKNMKDGEWNGPPPKCKVVRCNSPDLPNGHLISGRRPFYTYKETVILECDSGFYLEGEEKISCGADNIWVPGMPQCKAVVQSTTIRTSTTTTITTTTKTTSSSSASGSSSSARGKENQLDTIISVITLIIFTQI</sequence>
<keyword evidence="11" id="KW-1185">Reference proteome</keyword>
<dbReference type="CDD" id="cd00033">
    <property type="entry name" value="CCP"/>
    <property type="match status" value="4"/>
</dbReference>
<evidence type="ECO:0000256" key="4">
    <source>
        <dbReference type="ARBA" id="ARBA00023157"/>
    </source>
</evidence>
<keyword evidence="4 6" id="KW-1015">Disulfide bond</keyword>
<dbReference type="SUPFAM" id="SSF57535">
    <property type="entry name" value="Complement control module/SCR domain"/>
    <property type="match status" value="4"/>
</dbReference>
<dbReference type="GeneTree" id="ENSGT00940000154640"/>
<keyword evidence="2 8" id="KW-0732">Signal</keyword>
<accession>A0A7N4P1J4</accession>
<evidence type="ECO:0000256" key="8">
    <source>
        <dbReference type="SAM" id="SignalP"/>
    </source>
</evidence>
<dbReference type="SMART" id="SM00032">
    <property type="entry name" value="CCP"/>
    <property type="match status" value="4"/>
</dbReference>
<dbReference type="Ensembl" id="ENSSHAT00000044799.1">
    <property type="protein sequence ID" value="ENSSHAP00000031764.1"/>
    <property type="gene ID" value="ENSSHAG00000027565.1"/>
</dbReference>